<evidence type="ECO:0000256" key="1">
    <source>
        <dbReference type="ARBA" id="ARBA00006080"/>
    </source>
</evidence>
<dbReference type="GO" id="GO:0006869">
    <property type="term" value="P:lipid transport"/>
    <property type="evidence" value="ECO:0007669"/>
    <property type="project" value="UniProtKB-UniRule"/>
</dbReference>
<keyword evidence="2" id="KW-0653">Protein transport</keyword>
<dbReference type="EMBL" id="GL983082">
    <property type="protein sequence ID" value="EGR34543.1"/>
    <property type="molecule type" value="Genomic_DNA"/>
</dbReference>
<dbReference type="PANTHER" id="PTHR15954">
    <property type="entry name" value="VACUOLAR PROTEIN SORTING-ASSOCIATED PROTEIN 51 HOMOLOG"/>
    <property type="match status" value="1"/>
</dbReference>
<dbReference type="Proteomes" id="UP000008983">
    <property type="component" value="Unassembled WGS sequence"/>
</dbReference>
<dbReference type="GeneID" id="14910736"/>
<dbReference type="eggNOG" id="ENOG502SJ16">
    <property type="taxonomic scope" value="Eukaryota"/>
</dbReference>
<dbReference type="GO" id="GO:0015031">
    <property type="term" value="P:protein transport"/>
    <property type="evidence" value="ECO:0007669"/>
    <property type="project" value="UniProtKB-UniRule"/>
</dbReference>
<accession>G0QJR1</accession>
<proteinExistence type="inferred from homology"/>
<dbReference type="STRING" id="857967.G0QJR1"/>
<dbReference type="OMA" id="HWINIIF"/>
<dbReference type="GO" id="GO:0042147">
    <property type="term" value="P:retrograde transport, endosome to Golgi"/>
    <property type="evidence" value="ECO:0007669"/>
    <property type="project" value="UniProtKB-UniRule"/>
</dbReference>
<keyword evidence="2" id="KW-0445">Lipid transport</keyword>
<protein>
    <recommendedName>
        <fullName evidence="2">Vacuolar protein sorting-associated protein 51 homolog</fullName>
    </recommendedName>
</protein>
<sequence length="691" mass="81930">MVEIQKIDYKEIFSKSVENYKVCFKMLDDFKEEPLVAPIYKDSIGKIEEIRTILWNLQNLYKPQSFLLGLIKQKSGQVDQLNTQELKFITNKLVAFMQDQESVLRNYLKIAKDRFQQMASDIIENQVSLQVLGLKQNNNEDQQQQYELKNFYENLEYQTVKIQTDQEGTIIWLMNQLKVNLFEELKNEIQFLLKEISQILNPKFQKGDVISQTIKEIFMNLLQKTSEKISSKKITNLEVNQCFKVLNEFLNEQIFQNQFIDRNLKTELADKFFEQVENVCRSQVMNCFSNLRYDYMQLIIETKYQCKQIQDEYINDKSDHDLQEAESNLKREIFQLTTILKNKLDSLIQCVSLELKSFVFSEDQYLKNHDMFIGLMHGQMVDFCKIIHKTLGMRQNQVSIDNVNLYNSVPANRTQMNKLNNQFIALFQRFQQSPENNVYFLLVNQFLQIYEKKIISQIFDTLNTIIDFYQNLKSTTLNQDIQKIQNGAKYDFSINYVNYCQSSSEEILGSLDSYFEDNKFIQNTQPPSDISPEINNIVNYIRTIILELNIFFPDMKRSLVKKTSFVKLDGTFNIEMERMLVKKSHQFDTNRLEFNRNLLLMSLLKGIFKGIIERVRQVKIFDNFSFQQLQIDLCFIMQLFFEMVAVDDESFITALYFEIIESASDNYLDNKKLDQQIIDNIVQQKRQKLKI</sequence>
<comment type="similarity">
    <text evidence="1 2">Belongs to the VPS51 family.</text>
</comment>
<keyword evidence="4" id="KW-1185">Reference proteome</keyword>
<name>G0QJR1_ICHMU</name>
<dbReference type="GO" id="GO:0007041">
    <property type="term" value="P:lysosomal transport"/>
    <property type="evidence" value="ECO:0007669"/>
    <property type="project" value="TreeGrafter"/>
</dbReference>
<evidence type="ECO:0000313" key="4">
    <source>
        <dbReference type="Proteomes" id="UP000008983"/>
    </source>
</evidence>
<comment type="function">
    <text evidence="2">Acts as component of the GARP complex that is involved in retrograde transport from early and late endosomes to the trans-Golgi network (TGN).</text>
</comment>
<dbReference type="OrthoDB" id="290294at2759"/>
<dbReference type="GO" id="GO:0032456">
    <property type="term" value="P:endocytic recycling"/>
    <property type="evidence" value="ECO:0007669"/>
    <property type="project" value="TreeGrafter"/>
</dbReference>
<dbReference type="GO" id="GO:0016757">
    <property type="term" value="F:glycosyltransferase activity"/>
    <property type="evidence" value="ECO:0007669"/>
    <property type="project" value="UniProtKB-KW"/>
</dbReference>
<dbReference type="GO" id="GO:0048193">
    <property type="term" value="P:Golgi vesicle transport"/>
    <property type="evidence" value="ECO:0007669"/>
    <property type="project" value="TreeGrafter"/>
</dbReference>
<dbReference type="GO" id="GO:0007030">
    <property type="term" value="P:Golgi organization"/>
    <property type="evidence" value="ECO:0007669"/>
    <property type="project" value="UniProtKB-UniRule"/>
</dbReference>
<dbReference type="InterPro" id="IPR014812">
    <property type="entry name" value="Vps51"/>
</dbReference>
<keyword evidence="3" id="KW-0328">Glycosyltransferase</keyword>
<dbReference type="GO" id="GO:1990745">
    <property type="term" value="C:EARP complex"/>
    <property type="evidence" value="ECO:0007669"/>
    <property type="project" value="TreeGrafter"/>
</dbReference>
<keyword evidence="3" id="KW-0808">Transferase</keyword>
<evidence type="ECO:0000313" key="3">
    <source>
        <dbReference type="EMBL" id="EGR34543.1"/>
    </source>
</evidence>
<organism evidence="3 4">
    <name type="scientific">Ichthyophthirius multifiliis</name>
    <name type="common">White spot disease agent</name>
    <name type="synonym">Ich</name>
    <dbReference type="NCBI Taxonomy" id="5932"/>
    <lineage>
        <taxon>Eukaryota</taxon>
        <taxon>Sar</taxon>
        <taxon>Alveolata</taxon>
        <taxon>Ciliophora</taxon>
        <taxon>Intramacronucleata</taxon>
        <taxon>Oligohymenophorea</taxon>
        <taxon>Hymenostomatida</taxon>
        <taxon>Ophryoglenina</taxon>
        <taxon>Ichthyophthirius</taxon>
    </lineage>
</organism>
<dbReference type="InParanoid" id="G0QJR1"/>
<comment type="subunit">
    <text evidence="2">Component of the Golgi-associated retrograde protein (GARP) complex.</text>
</comment>
<gene>
    <name evidence="3" type="ORF">IMG5_007800</name>
</gene>
<dbReference type="AlphaFoldDB" id="G0QJR1"/>
<dbReference type="RefSeq" id="XP_004039847.1">
    <property type="nucleotide sequence ID" value="XM_004039799.1"/>
</dbReference>
<dbReference type="GO" id="GO:0016020">
    <property type="term" value="C:membrane"/>
    <property type="evidence" value="ECO:0007669"/>
    <property type="project" value="TreeGrafter"/>
</dbReference>
<comment type="subcellular location">
    <subcellularLocation>
        <location evidence="2">Golgi apparatus</location>
        <location evidence="2">trans-Golgi network</location>
    </subcellularLocation>
</comment>
<reference evidence="3 4" key="1">
    <citation type="submission" date="2011-07" db="EMBL/GenBank/DDBJ databases">
        <authorList>
            <person name="Coyne R."/>
            <person name="Brami D."/>
            <person name="Johnson J."/>
            <person name="Hostetler J."/>
            <person name="Hannick L."/>
            <person name="Clark T."/>
            <person name="Cassidy-Hanley D."/>
            <person name="Inman J."/>
        </authorList>
    </citation>
    <scope>NUCLEOTIDE SEQUENCE [LARGE SCALE GENOMIC DNA]</scope>
    <source>
        <strain evidence="3 4">G5</strain>
    </source>
</reference>
<dbReference type="GO" id="GO:0005829">
    <property type="term" value="C:cytosol"/>
    <property type="evidence" value="ECO:0007669"/>
    <property type="project" value="GOC"/>
</dbReference>
<dbReference type="GO" id="GO:0000938">
    <property type="term" value="C:GARP complex"/>
    <property type="evidence" value="ECO:0007669"/>
    <property type="project" value="UniProtKB-UniRule"/>
</dbReference>
<evidence type="ECO:0000256" key="2">
    <source>
        <dbReference type="RuleBase" id="RU368010"/>
    </source>
</evidence>
<dbReference type="PANTHER" id="PTHR15954:SF4">
    <property type="entry name" value="VACUOLAR PROTEIN SORTING-ASSOCIATED PROTEIN 51 HOMOLOG"/>
    <property type="match status" value="1"/>
</dbReference>
<keyword evidence="2" id="KW-0333">Golgi apparatus</keyword>
<keyword evidence="2" id="KW-0813">Transport</keyword>